<organism evidence="1 2">
    <name type="scientific">Vanilla planifolia</name>
    <name type="common">Vanilla</name>
    <dbReference type="NCBI Taxonomy" id="51239"/>
    <lineage>
        <taxon>Eukaryota</taxon>
        <taxon>Viridiplantae</taxon>
        <taxon>Streptophyta</taxon>
        <taxon>Embryophyta</taxon>
        <taxon>Tracheophyta</taxon>
        <taxon>Spermatophyta</taxon>
        <taxon>Magnoliopsida</taxon>
        <taxon>Liliopsida</taxon>
        <taxon>Asparagales</taxon>
        <taxon>Orchidaceae</taxon>
        <taxon>Vanilloideae</taxon>
        <taxon>Vanilleae</taxon>
        <taxon>Vanilla</taxon>
    </lineage>
</organism>
<dbReference type="AlphaFoldDB" id="A0A835QKU0"/>
<protein>
    <submittedName>
        <fullName evidence="1">Uncharacterized protein</fullName>
    </submittedName>
</protein>
<reference evidence="1 2" key="1">
    <citation type="journal article" date="2020" name="Nat. Food">
        <title>A phased Vanilla planifolia genome enables genetic improvement of flavour and production.</title>
        <authorList>
            <person name="Hasing T."/>
            <person name="Tang H."/>
            <person name="Brym M."/>
            <person name="Khazi F."/>
            <person name="Huang T."/>
            <person name="Chambers A.H."/>
        </authorList>
    </citation>
    <scope>NUCLEOTIDE SEQUENCE [LARGE SCALE GENOMIC DNA]</scope>
    <source>
        <tissue evidence="1">Leaf</tissue>
    </source>
</reference>
<accession>A0A835QKU0</accession>
<name>A0A835QKU0_VANPL</name>
<evidence type="ECO:0000313" key="2">
    <source>
        <dbReference type="Proteomes" id="UP000639772"/>
    </source>
</evidence>
<dbReference type="EMBL" id="JADCNM010000008">
    <property type="protein sequence ID" value="KAG0472245.1"/>
    <property type="molecule type" value="Genomic_DNA"/>
</dbReference>
<dbReference type="Proteomes" id="UP000639772">
    <property type="component" value="Unassembled WGS sequence"/>
</dbReference>
<evidence type="ECO:0000313" key="1">
    <source>
        <dbReference type="EMBL" id="KAG0472245.1"/>
    </source>
</evidence>
<sequence length="104" mass="12310">MRLWTEEEDVNRLPPDEKRNGEWQKARVLKRRRITDREAVLISTSPSPGKEKTKRTAYRVASPRVLCHLRGYFVPSHCYGYLRDGLRYGRKDCRRFDCQAKKGV</sequence>
<proteinExistence type="predicted"/>
<comment type="caution">
    <text evidence="1">The sequence shown here is derived from an EMBL/GenBank/DDBJ whole genome shotgun (WGS) entry which is preliminary data.</text>
</comment>
<gene>
    <name evidence="1" type="ORF">HPP92_016791</name>
</gene>